<evidence type="ECO:0000256" key="2">
    <source>
        <dbReference type="ARBA" id="ARBA00023125"/>
    </source>
</evidence>
<keyword evidence="4" id="KW-0175">Coiled coil</keyword>
<evidence type="ECO:0000313" key="6">
    <source>
        <dbReference type="EMBL" id="OME92931.1"/>
    </source>
</evidence>
<dbReference type="InterPro" id="IPR047057">
    <property type="entry name" value="MerR_fam"/>
</dbReference>
<dbReference type="Gene3D" id="1.10.1660.10">
    <property type="match status" value="1"/>
</dbReference>
<reference evidence="6 7" key="1">
    <citation type="submission" date="2016-11" db="EMBL/GenBank/DDBJ databases">
        <title>Paenibacillus species isolates.</title>
        <authorList>
            <person name="Beno S.M."/>
        </authorList>
    </citation>
    <scope>NUCLEOTIDE SEQUENCE [LARGE SCALE GENOMIC DNA]</scope>
    <source>
        <strain evidence="6 7">FSL F4-0100</strain>
    </source>
</reference>
<evidence type="ECO:0000256" key="1">
    <source>
        <dbReference type="ARBA" id="ARBA00023015"/>
    </source>
</evidence>
<name>A0A1R1B2R6_PAELA</name>
<keyword evidence="2" id="KW-0238">DNA-binding</keyword>
<dbReference type="Proteomes" id="UP000187074">
    <property type="component" value="Unassembled WGS sequence"/>
</dbReference>
<sequence length="125" mass="14550">MKIGELAARTGVSIRSLRYYEQQGLLMPVRNENGYREYSSLAEEQVRTIQLYLNLGLSTEQIAGFLHCVLKNKEAFCAEVFPIFRQKIAEIEAQIHQLNHIKMNLEERMQSILDERESEEAEECK</sequence>
<dbReference type="PANTHER" id="PTHR30204:SF94">
    <property type="entry name" value="HEAVY METAL-DEPENDENT TRANSCRIPTIONAL REGULATOR HI_0293-RELATED"/>
    <property type="match status" value="1"/>
</dbReference>
<dbReference type="GO" id="GO:0003677">
    <property type="term" value="F:DNA binding"/>
    <property type="evidence" value="ECO:0007669"/>
    <property type="project" value="UniProtKB-KW"/>
</dbReference>
<dbReference type="PROSITE" id="PS00552">
    <property type="entry name" value="HTH_MERR_1"/>
    <property type="match status" value="1"/>
</dbReference>
<gene>
    <name evidence="6" type="ORF">BK123_13750</name>
</gene>
<evidence type="ECO:0000259" key="5">
    <source>
        <dbReference type="PROSITE" id="PS50937"/>
    </source>
</evidence>
<evidence type="ECO:0000256" key="4">
    <source>
        <dbReference type="SAM" id="Coils"/>
    </source>
</evidence>
<comment type="caution">
    <text evidence="6">The sequence shown here is derived from an EMBL/GenBank/DDBJ whole genome shotgun (WGS) entry which is preliminary data.</text>
</comment>
<dbReference type="SUPFAM" id="SSF46955">
    <property type="entry name" value="Putative DNA-binding domain"/>
    <property type="match status" value="1"/>
</dbReference>
<dbReference type="GO" id="GO:0003700">
    <property type="term" value="F:DNA-binding transcription factor activity"/>
    <property type="evidence" value="ECO:0007669"/>
    <property type="project" value="InterPro"/>
</dbReference>
<keyword evidence="1" id="KW-0805">Transcription regulation</keyword>
<dbReference type="EMBL" id="MRTF01000004">
    <property type="protein sequence ID" value="OME92931.1"/>
    <property type="molecule type" value="Genomic_DNA"/>
</dbReference>
<dbReference type="AlphaFoldDB" id="A0A1R1B2R6"/>
<organism evidence="6 7">
    <name type="scientific">Paenibacillus lautus</name>
    <name type="common">Bacillus lautus</name>
    <dbReference type="NCBI Taxonomy" id="1401"/>
    <lineage>
        <taxon>Bacteria</taxon>
        <taxon>Bacillati</taxon>
        <taxon>Bacillota</taxon>
        <taxon>Bacilli</taxon>
        <taxon>Bacillales</taxon>
        <taxon>Paenibacillaceae</taxon>
        <taxon>Paenibacillus</taxon>
    </lineage>
</organism>
<evidence type="ECO:0000313" key="7">
    <source>
        <dbReference type="Proteomes" id="UP000187074"/>
    </source>
</evidence>
<dbReference type="OrthoDB" id="9806513at2"/>
<proteinExistence type="predicted"/>
<dbReference type="InterPro" id="IPR000551">
    <property type="entry name" value="MerR-type_HTH_dom"/>
</dbReference>
<dbReference type="InterPro" id="IPR009061">
    <property type="entry name" value="DNA-bd_dom_put_sf"/>
</dbReference>
<feature type="domain" description="HTH merR-type" evidence="5">
    <location>
        <begin position="1"/>
        <end position="68"/>
    </location>
</feature>
<dbReference type="Pfam" id="PF09278">
    <property type="entry name" value="MerR-DNA-bind"/>
    <property type="match status" value="1"/>
</dbReference>
<accession>A0A1R1B2R6</accession>
<dbReference type="Pfam" id="PF00376">
    <property type="entry name" value="MerR"/>
    <property type="match status" value="1"/>
</dbReference>
<evidence type="ECO:0000256" key="3">
    <source>
        <dbReference type="ARBA" id="ARBA00023163"/>
    </source>
</evidence>
<feature type="coiled-coil region" evidence="4">
    <location>
        <begin position="88"/>
        <end position="122"/>
    </location>
</feature>
<dbReference type="STRING" id="1401.BK123_13750"/>
<dbReference type="PRINTS" id="PR00040">
    <property type="entry name" value="HTHMERR"/>
</dbReference>
<dbReference type="PROSITE" id="PS50937">
    <property type="entry name" value="HTH_MERR_2"/>
    <property type="match status" value="1"/>
</dbReference>
<protein>
    <submittedName>
        <fullName evidence="6">MerR family transcriptional regulator</fullName>
    </submittedName>
</protein>
<dbReference type="InterPro" id="IPR015358">
    <property type="entry name" value="Tscrpt_reg_MerR_DNA-bd"/>
</dbReference>
<dbReference type="CDD" id="cd01282">
    <property type="entry name" value="HTH_MerR-like_sg3"/>
    <property type="match status" value="1"/>
</dbReference>
<dbReference type="PANTHER" id="PTHR30204">
    <property type="entry name" value="REDOX-CYCLING DRUG-SENSING TRANSCRIPTIONAL ACTIVATOR SOXR"/>
    <property type="match status" value="1"/>
</dbReference>
<dbReference type="RefSeq" id="WP_076322957.1">
    <property type="nucleotide sequence ID" value="NZ_BOSB01000003.1"/>
</dbReference>
<dbReference type="SMART" id="SM00422">
    <property type="entry name" value="HTH_MERR"/>
    <property type="match status" value="1"/>
</dbReference>
<keyword evidence="3" id="KW-0804">Transcription</keyword>